<comment type="catalytic activity">
    <reaction evidence="15">
        <text>Cu(2+)(in) + ATP + H2O = Cu(2+)(out) + ADP + phosphate + H(+)</text>
        <dbReference type="Rhea" id="RHEA:10376"/>
        <dbReference type="ChEBI" id="CHEBI:15377"/>
        <dbReference type="ChEBI" id="CHEBI:15378"/>
        <dbReference type="ChEBI" id="CHEBI:29036"/>
        <dbReference type="ChEBI" id="CHEBI:30616"/>
        <dbReference type="ChEBI" id="CHEBI:43474"/>
        <dbReference type="ChEBI" id="CHEBI:456216"/>
        <dbReference type="EC" id="7.2.2.9"/>
    </reaction>
</comment>
<dbReference type="Gene3D" id="2.70.150.10">
    <property type="entry name" value="Calcium-transporting ATPase, cytoplasmic transduction domain A"/>
    <property type="match status" value="1"/>
</dbReference>
<comment type="caution">
    <text evidence="18">The sequence shown here is derived from an EMBL/GenBank/DDBJ whole genome shotgun (WGS) entry which is preliminary data.</text>
</comment>
<dbReference type="CDD" id="cd00371">
    <property type="entry name" value="HMA"/>
    <property type="match status" value="1"/>
</dbReference>
<dbReference type="InterPro" id="IPR008250">
    <property type="entry name" value="ATPase_P-typ_transduc_dom_A_sf"/>
</dbReference>
<evidence type="ECO:0000256" key="12">
    <source>
        <dbReference type="ARBA" id="ARBA00037143"/>
    </source>
</evidence>
<dbReference type="EMBL" id="VWSJ01000036">
    <property type="protein sequence ID" value="MSN97046.1"/>
    <property type="molecule type" value="Genomic_DNA"/>
</dbReference>
<dbReference type="GO" id="GO:0012505">
    <property type="term" value="C:endomembrane system"/>
    <property type="evidence" value="ECO:0007669"/>
    <property type="project" value="UniProtKB-SubCell"/>
</dbReference>
<keyword evidence="5 16" id="KW-0812">Transmembrane</keyword>
<keyword evidence="19" id="KW-1185">Reference proteome</keyword>
<dbReference type="Gene3D" id="3.40.50.1000">
    <property type="entry name" value="HAD superfamily/HAD-like"/>
    <property type="match status" value="1"/>
</dbReference>
<evidence type="ECO:0000256" key="14">
    <source>
        <dbReference type="ARBA" id="ARBA00040690"/>
    </source>
</evidence>
<evidence type="ECO:0000259" key="17">
    <source>
        <dbReference type="PROSITE" id="PS50846"/>
    </source>
</evidence>
<dbReference type="GO" id="GO:0005524">
    <property type="term" value="F:ATP binding"/>
    <property type="evidence" value="ECO:0007669"/>
    <property type="project" value="UniProtKB-UniRule"/>
</dbReference>
<dbReference type="NCBIfam" id="TIGR01525">
    <property type="entry name" value="ATPase-IB_hvy"/>
    <property type="match status" value="1"/>
</dbReference>
<dbReference type="GO" id="GO:0055070">
    <property type="term" value="P:copper ion homeostasis"/>
    <property type="evidence" value="ECO:0007669"/>
    <property type="project" value="TreeGrafter"/>
</dbReference>
<keyword evidence="9" id="KW-1278">Translocase</keyword>
<dbReference type="SUPFAM" id="SSF81653">
    <property type="entry name" value="Calcium ATPase, transduction domain A"/>
    <property type="match status" value="1"/>
</dbReference>
<dbReference type="InterPro" id="IPR023299">
    <property type="entry name" value="ATPase_P-typ_cyto_dom_N"/>
</dbReference>
<feature type="transmembrane region" description="Helical" evidence="16">
    <location>
        <begin position="78"/>
        <end position="96"/>
    </location>
</feature>
<evidence type="ECO:0000313" key="18">
    <source>
        <dbReference type="EMBL" id="MSN97046.1"/>
    </source>
</evidence>
<dbReference type="Pfam" id="PF00403">
    <property type="entry name" value="HMA"/>
    <property type="match status" value="1"/>
</dbReference>
<feature type="domain" description="HMA" evidence="17">
    <location>
        <begin position="1"/>
        <end position="57"/>
    </location>
</feature>
<evidence type="ECO:0000256" key="6">
    <source>
        <dbReference type="ARBA" id="ARBA00022723"/>
    </source>
</evidence>
<feature type="transmembrane region" description="Helical" evidence="16">
    <location>
        <begin position="167"/>
        <end position="185"/>
    </location>
</feature>
<feature type="transmembrane region" description="Helical" evidence="16">
    <location>
        <begin position="133"/>
        <end position="155"/>
    </location>
</feature>
<feature type="transmembrane region" description="Helical" evidence="16">
    <location>
        <begin position="320"/>
        <end position="341"/>
    </location>
</feature>
<comment type="function">
    <text evidence="12">Probably involved in copper export.</text>
</comment>
<evidence type="ECO:0000256" key="10">
    <source>
        <dbReference type="ARBA" id="ARBA00022989"/>
    </source>
</evidence>
<keyword evidence="10 16" id="KW-1133">Transmembrane helix</keyword>
<dbReference type="PANTHER" id="PTHR43520:SF8">
    <property type="entry name" value="P-TYPE CU(+) TRANSPORTER"/>
    <property type="match status" value="1"/>
</dbReference>
<dbReference type="InterPro" id="IPR059000">
    <property type="entry name" value="ATPase_P-type_domA"/>
</dbReference>
<dbReference type="PROSITE" id="PS50846">
    <property type="entry name" value="HMA_2"/>
    <property type="match status" value="1"/>
</dbReference>
<dbReference type="Pfam" id="PF00702">
    <property type="entry name" value="Hydrolase"/>
    <property type="match status" value="1"/>
</dbReference>
<evidence type="ECO:0000256" key="9">
    <source>
        <dbReference type="ARBA" id="ARBA00022967"/>
    </source>
</evidence>
<dbReference type="SFLD" id="SFLDF00027">
    <property type="entry name" value="p-type_atpase"/>
    <property type="match status" value="1"/>
</dbReference>
<dbReference type="SUPFAM" id="SSF81665">
    <property type="entry name" value="Calcium ATPase, transmembrane domain M"/>
    <property type="match status" value="1"/>
</dbReference>
<protein>
    <recommendedName>
        <fullName evidence="14">Copper-transporting ATPase</fullName>
        <ecNumber evidence="13">7.2.2.9</ecNumber>
    </recommendedName>
</protein>
<evidence type="ECO:0000256" key="4">
    <source>
        <dbReference type="ARBA" id="ARBA00022553"/>
    </source>
</evidence>
<evidence type="ECO:0000256" key="1">
    <source>
        <dbReference type="ARBA" id="ARBA00004127"/>
    </source>
</evidence>
<proteinExistence type="inferred from homology"/>
<evidence type="ECO:0000256" key="3">
    <source>
        <dbReference type="ARBA" id="ARBA00006024"/>
    </source>
</evidence>
<keyword evidence="6 16" id="KW-0479">Metal-binding</keyword>
<sequence length="706" mass="78185">MSCVNCSNAVEKVVKKIDGVSNANVSFASSYGEFEVRDTKVADKVRQKIEKLGYEIATNYEELEEKKAKNLKILQSKLILSVILSTVLMVLHMFLNHSFLNLMLQFLISFVVIFYCGKNFFTNAFKALKNINFDMNVLVSLGVFSSFTYSTFVLVFNKFIEQKFINFYFESACMIVTFILIGKFLEEKSKLKANDYIKTLLDLTPKIALLIKSDGTSEEILASNLKLDDVVIVKSGMNIPGDGIIIEGGAEIDTSILSGESMPVFRGVGDFVNAGCINTNGVINIKITKQNHETLLARMTKLLSEANAKKMPISRLTDKVANIFVPFVICISFFTFLIWFLVGNISNAIMCAISVLVISCPCALGLAVPISIVCALSNLAKNGVLVKNPEILENLKDVKNIIFDKTGTLTKGEITVYSTNLSDDILNEVANIELLSEHLISKAVVNFAKNKNLKIKKPNVEFENLIGFGIKAGEILVGNLELLNKFGVIVKNDFQRYLDSGFGVILVAKNLKYEGFIILSDELNSSAKELLNFLRKENINSAMLTGDNEKVANFIAEKLNIDKIYANALPQDKSKIVEKYRQNQGFTIFVGDGVNDGLSLKMADVGIAMSGGSDIAKGAGDAILIGNNLLGIKNLIISSNKTMKIIKQNLFWAFFYNIFCIPLATGLFFKFGFYLEPYFAALAMSFSSIFVVLNSLKLKYKKLLYS</sequence>
<keyword evidence="7 16" id="KW-0547">Nucleotide-binding</keyword>
<dbReference type="InterPro" id="IPR036163">
    <property type="entry name" value="HMA_dom_sf"/>
</dbReference>
<comment type="similarity">
    <text evidence="3 16">Belongs to the cation transport ATPase (P-type) (TC 3.A.3) family. Type IB subfamily.</text>
</comment>
<dbReference type="NCBIfam" id="TIGR01494">
    <property type="entry name" value="ATPase_P-type"/>
    <property type="match status" value="1"/>
</dbReference>
<dbReference type="PRINTS" id="PR00119">
    <property type="entry name" value="CATATPASE"/>
</dbReference>
<dbReference type="PRINTS" id="PR00943">
    <property type="entry name" value="CUATPASE"/>
</dbReference>
<gene>
    <name evidence="18" type="ORF">F1B92_07720</name>
</gene>
<dbReference type="Gene3D" id="3.30.70.100">
    <property type="match status" value="1"/>
</dbReference>
<evidence type="ECO:0000313" key="19">
    <source>
        <dbReference type="Proteomes" id="UP000476338"/>
    </source>
</evidence>
<dbReference type="GO" id="GO:0005507">
    <property type="term" value="F:copper ion binding"/>
    <property type="evidence" value="ECO:0007669"/>
    <property type="project" value="TreeGrafter"/>
</dbReference>
<keyword evidence="8 16" id="KW-0067">ATP-binding</keyword>
<dbReference type="GO" id="GO:0005886">
    <property type="term" value="C:plasma membrane"/>
    <property type="evidence" value="ECO:0007669"/>
    <property type="project" value="UniProtKB-SubCell"/>
</dbReference>
<evidence type="ECO:0000256" key="2">
    <source>
        <dbReference type="ARBA" id="ARBA00004236"/>
    </source>
</evidence>
<dbReference type="Proteomes" id="UP000476338">
    <property type="component" value="Unassembled WGS sequence"/>
</dbReference>
<feature type="transmembrane region" description="Helical" evidence="16">
    <location>
        <begin position="347"/>
        <end position="376"/>
    </location>
</feature>
<evidence type="ECO:0000256" key="8">
    <source>
        <dbReference type="ARBA" id="ARBA00022840"/>
    </source>
</evidence>
<keyword evidence="11 16" id="KW-0472">Membrane</keyword>
<dbReference type="InterPro" id="IPR036412">
    <property type="entry name" value="HAD-like_sf"/>
</dbReference>
<dbReference type="SFLD" id="SFLDS00003">
    <property type="entry name" value="Haloacid_Dehalogenase"/>
    <property type="match status" value="1"/>
</dbReference>
<dbReference type="InterPro" id="IPR001757">
    <property type="entry name" value="P_typ_ATPase"/>
</dbReference>
<dbReference type="AlphaFoldDB" id="A0A6L5WJC5"/>
<evidence type="ECO:0000256" key="16">
    <source>
        <dbReference type="RuleBase" id="RU362081"/>
    </source>
</evidence>
<evidence type="ECO:0000256" key="13">
    <source>
        <dbReference type="ARBA" id="ARBA00038904"/>
    </source>
</evidence>
<feature type="transmembrane region" description="Helical" evidence="16">
    <location>
        <begin position="650"/>
        <end position="672"/>
    </location>
</feature>
<dbReference type="Gene3D" id="3.40.1110.10">
    <property type="entry name" value="Calcium-transporting ATPase, cytoplasmic domain N"/>
    <property type="match status" value="1"/>
</dbReference>
<dbReference type="InterPro" id="IPR027256">
    <property type="entry name" value="P-typ_ATPase_IB"/>
</dbReference>
<name>A0A6L5WJC5_9BACT</name>
<dbReference type="InterPro" id="IPR018303">
    <property type="entry name" value="ATPase_P-typ_P_site"/>
</dbReference>
<dbReference type="InterPro" id="IPR023298">
    <property type="entry name" value="ATPase_P-typ_TM_dom_sf"/>
</dbReference>
<dbReference type="SUPFAM" id="SSF55008">
    <property type="entry name" value="HMA, heavy metal-associated domain"/>
    <property type="match status" value="1"/>
</dbReference>
<dbReference type="SFLD" id="SFLDG00002">
    <property type="entry name" value="C1.7:_P-type_atpase_like"/>
    <property type="match status" value="1"/>
</dbReference>
<feature type="transmembrane region" description="Helical" evidence="16">
    <location>
        <begin position="678"/>
        <end position="696"/>
    </location>
</feature>
<dbReference type="GO" id="GO:0043682">
    <property type="term" value="F:P-type divalent copper transporter activity"/>
    <property type="evidence" value="ECO:0007669"/>
    <property type="project" value="UniProtKB-EC"/>
</dbReference>
<dbReference type="PROSITE" id="PS01229">
    <property type="entry name" value="COF_2"/>
    <property type="match status" value="1"/>
</dbReference>
<reference evidence="18 19" key="2">
    <citation type="submission" date="2020-03" db="EMBL/GenBank/DDBJ databases">
        <title>Campylobacter portucalensis sp. nov., a new species of Campylobacter isolated from the reproductive tract of bulls.</title>
        <authorList>
            <person name="Silva M.F."/>
            <person name="Pereira G."/>
            <person name="Carneiro C."/>
            <person name="Hemphill A."/>
            <person name="Mateus L."/>
            <person name="Lopes-Da-Costa L."/>
            <person name="Silva E."/>
        </authorList>
    </citation>
    <scope>NUCLEOTIDE SEQUENCE [LARGE SCALE GENOMIC DNA]</scope>
    <source>
        <strain evidence="18 19">FMV-PI01</strain>
    </source>
</reference>
<evidence type="ECO:0000256" key="15">
    <source>
        <dbReference type="ARBA" id="ARBA00047424"/>
    </source>
</evidence>
<dbReference type="InterPro" id="IPR023214">
    <property type="entry name" value="HAD_sf"/>
</dbReference>
<keyword evidence="4" id="KW-0597">Phosphoprotein</keyword>
<evidence type="ECO:0000256" key="7">
    <source>
        <dbReference type="ARBA" id="ARBA00022741"/>
    </source>
</evidence>
<dbReference type="Pfam" id="PF00122">
    <property type="entry name" value="E1-E2_ATPase"/>
    <property type="match status" value="1"/>
</dbReference>
<feature type="transmembrane region" description="Helical" evidence="16">
    <location>
        <begin position="102"/>
        <end position="121"/>
    </location>
</feature>
<evidence type="ECO:0000256" key="11">
    <source>
        <dbReference type="ARBA" id="ARBA00023136"/>
    </source>
</evidence>
<dbReference type="GO" id="GO:0016887">
    <property type="term" value="F:ATP hydrolysis activity"/>
    <property type="evidence" value="ECO:0007669"/>
    <property type="project" value="InterPro"/>
</dbReference>
<dbReference type="InterPro" id="IPR006121">
    <property type="entry name" value="HMA_dom"/>
</dbReference>
<dbReference type="EC" id="7.2.2.9" evidence="13"/>
<reference evidence="18 19" key="1">
    <citation type="submission" date="2019-09" db="EMBL/GenBank/DDBJ databases">
        <authorList>
            <person name="Silva M."/>
            <person name="Pereira G."/>
            <person name="Lopes-Da-Costa L."/>
            <person name="Silva E."/>
        </authorList>
    </citation>
    <scope>NUCLEOTIDE SEQUENCE [LARGE SCALE GENOMIC DNA]</scope>
    <source>
        <strain evidence="18 19">FMV-PI01</strain>
    </source>
</reference>
<dbReference type="PROSITE" id="PS00154">
    <property type="entry name" value="ATPASE_E1_E2"/>
    <property type="match status" value="1"/>
</dbReference>
<comment type="subcellular location">
    <subcellularLocation>
        <location evidence="2 16">Cell membrane</location>
    </subcellularLocation>
    <subcellularLocation>
        <location evidence="1">Endomembrane system</location>
        <topology evidence="1">Multi-pass membrane protein</topology>
    </subcellularLocation>
</comment>
<dbReference type="InterPro" id="IPR044492">
    <property type="entry name" value="P_typ_ATPase_HD_dom"/>
</dbReference>
<dbReference type="PANTHER" id="PTHR43520">
    <property type="entry name" value="ATP7, ISOFORM B"/>
    <property type="match status" value="1"/>
</dbReference>
<dbReference type="NCBIfam" id="TIGR01511">
    <property type="entry name" value="ATPase-IB1_Cu"/>
    <property type="match status" value="1"/>
</dbReference>
<organism evidence="18 19">
    <name type="scientific">Campylobacter portucalensis</name>
    <dbReference type="NCBI Taxonomy" id="2608384"/>
    <lineage>
        <taxon>Bacteria</taxon>
        <taxon>Pseudomonadati</taxon>
        <taxon>Campylobacterota</taxon>
        <taxon>Epsilonproteobacteria</taxon>
        <taxon>Campylobacterales</taxon>
        <taxon>Campylobacteraceae</taxon>
        <taxon>Campylobacter</taxon>
    </lineage>
</organism>
<keyword evidence="16" id="KW-1003">Cell membrane</keyword>
<accession>A0A6L5WJC5</accession>
<evidence type="ECO:0000256" key="5">
    <source>
        <dbReference type="ARBA" id="ARBA00022692"/>
    </source>
</evidence>
<dbReference type="SUPFAM" id="SSF56784">
    <property type="entry name" value="HAD-like"/>
    <property type="match status" value="1"/>
</dbReference>